<gene>
    <name evidence="1" type="ORF">MGA5115_02643</name>
    <name evidence="2" type="ORF">MGA5116_03409</name>
</gene>
<reference evidence="2 3" key="1">
    <citation type="submission" date="2016-06" db="EMBL/GenBank/DDBJ databases">
        <authorList>
            <person name="Rodrigo-Torres L."/>
            <person name="Arahal D.R."/>
        </authorList>
    </citation>
    <scope>NUCLEOTIDE SEQUENCE [LARGE SCALE GENOMIC DNA]</scope>
    <source>
        <strain evidence="2 3">CECT 5116</strain>
    </source>
</reference>
<evidence type="ECO:0000313" key="3">
    <source>
        <dbReference type="Proteomes" id="UP000092840"/>
    </source>
</evidence>
<organism evidence="1 4">
    <name type="scientific">Marinomonas gallaica</name>
    <dbReference type="NCBI Taxonomy" id="1806667"/>
    <lineage>
        <taxon>Bacteria</taxon>
        <taxon>Pseudomonadati</taxon>
        <taxon>Pseudomonadota</taxon>
        <taxon>Gammaproteobacteria</taxon>
        <taxon>Oceanospirillales</taxon>
        <taxon>Oceanospirillaceae</taxon>
        <taxon>Marinomonas</taxon>
    </lineage>
</organism>
<reference evidence="1 4" key="2">
    <citation type="submission" date="2016-06" db="EMBL/GenBank/DDBJ databases">
        <authorList>
            <person name="Kjaerup R.B."/>
            <person name="Dalgaard T.S."/>
            <person name="Juul-Madsen H.R."/>
        </authorList>
    </citation>
    <scope>NUCLEOTIDE SEQUENCE [LARGE SCALE GENOMIC DNA]</scope>
    <source>
        <strain evidence="1 4">CECT 5115</strain>
    </source>
</reference>
<evidence type="ECO:0000313" key="1">
    <source>
        <dbReference type="EMBL" id="SBT18512.1"/>
    </source>
</evidence>
<proteinExistence type="predicted"/>
<dbReference type="AlphaFoldDB" id="A0A1C3JTN1"/>
<evidence type="ECO:0000313" key="2">
    <source>
        <dbReference type="EMBL" id="SBT22779.1"/>
    </source>
</evidence>
<keyword evidence="3" id="KW-1185">Reference proteome</keyword>
<dbReference type="Proteomes" id="UP000092871">
    <property type="component" value="Unassembled WGS sequence"/>
</dbReference>
<dbReference type="EMBL" id="FLRB01000032">
    <property type="protein sequence ID" value="SBT22779.1"/>
    <property type="molecule type" value="Genomic_DNA"/>
</dbReference>
<accession>A0A1C3JTN1</accession>
<protein>
    <submittedName>
        <fullName evidence="1">Uncharacterized protein</fullName>
    </submittedName>
</protein>
<dbReference type="Proteomes" id="UP000092840">
    <property type="component" value="Unassembled WGS sequence"/>
</dbReference>
<sequence>MMGLRKLMNATHPNENYILSKHRAIAPIIERFDQSYWQWSTSEISLFYVANRGGLS</sequence>
<dbReference type="EMBL" id="FLRA01000021">
    <property type="protein sequence ID" value="SBT18512.1"/>
    <property type="molecule type" value="Genomic_DNA"/>
</dbReference>
<evidence type="ECO:0000313" key="4">
    <source>
        <dbReference type="Proteomes" id="UP000092871"/>
    </source>
</evidence>
<name>A0A1C3JTN1_9GAMM</name>